<dbReference type="AlphaFoldDB" id="A0A6A6UFK3"/>
<dbReference type="GO" id="GO:0009277">
    <property type="term" value="C:fungal-type cell wall"/>
    <property type="evidence" value="ECO:0007669"/>
    <property type="project" value="InterPro"/>
</dbReference>
<dbReference type="CDD" id="cd23507">
    <property type="entry name" value="hydrophobin_I"/>
    <property type="match status" value="1"/>
</dbReference>
<dbReference type="EMBL" id="MU004233">
    <property type="protein sequence ID" value="KAF2671055.1"/>
    <property type="molecule type" value="Genomic_DNA"/>
</dbReference>
<evidence type="ECO:0000256" key="1">
    <source>
        <dbReference type="ARBA" id="ARBA00023157"/>
    </source>
</evidence>
<organism evidence="4 5">
    <name type="scientific">Microthyrium microscopicum</name>
    <dbReference type="NCBI Taxonomy" id="703497"/>
    <lineage>
        <taxon>Eukaryota</taxon>
        <taxon>Fungi</taxon>
        <taxon>Dikarya</taxon>
        <taxon>Ascomycota</taxon>
        <taxon>Pezizomycotina</taxon>
        <taxon>Dothideomycetes</taxon>
        <taxon>Dothideomycetes incertae sedis</taxon>
        <taxon>Microthyriales</taxon>
        <taxon>Microthyriaceae</taxon>
        <taxon>Microthyrium</taxon>
    </lineage>
</organism>
<keyword evidence="5" id="KW-1185">Reference proteome</keyword>
<proteinExistence type="inferred from homology"/>
<dbReference type="InterPro" id="IPR001338">
    <property type="entry name" value="Class_I_Hydrophobin"/>
</dbReference>
<feature type="chain" id="PRO_5025642991" description="Hydrophobin" evidence="3">
    <location>
        <begin position="16"/>
        <end position="123"/>
    </location>
</feature>
<evidence type="ECO:0000313" key="4">
    <source>
        <dbReference type="EMBL" id="KAF2671055.1"/>
    </source>
</evidence>
<reference evidence="4" key="1">
    <citation type="journal article" date="2020" name="Stud. Mycol.">
        <title>101 Dothideomycetes genomes: a test case for predicting lifestyles and emergence of pathogens.</title>
        <authorList>
            <person name="Haridas S."/>
            <person name="Albert R."/>
            <person name="Binder M."/>
            <person name="Bloem J."/>
            <person name="Labutti K."/>
            <person name="Salamov A."/>
            <person name="Andreopoulos B."/>
            <person name="Baker S."/>
            <person name="Barry K."/>
            <person name="Bills G."/>
            <person name="Bluhm B."/>
            <person name="Cannon C."/>
            <person name="Castanera R."/>
            <person name="Culley D."/>
            <person name="Daum C."/>
            <person name="Ezra D."/>
            <person name="Gonzalez J."/>
            <person name="Henrissat B."/>
            <person name="Kuo A."/>
            <person name="Liang C."/>
            <person name="Lipzen A."/>
            <person name="Lutzoni F."/>
            <person name="Magnuson J."/>
            <person name="Mondo S."/>
            <person name="Nolan M."/>
            <person name="Ohm R."/>
            <person name="Pangilinan J."/>
            <person name="Park H.-J."/>
            <person name="Ramirez L."/>
            <person name="Alfaro M."/>
            <person name="Sun H."/>
            <person name="Tritt A."/>
            <person name="Yoshinaga Y."/>
            <person name="Zwiers L.-H."/>
            <person name="Turgeon B."/>
            <person name="Goodwin S."/>
            <person name="Spatafora J."/>
            <person name="Crous P."/>
            <person name="Grigoriev I."/>
        </authorList>
    </citation>
    <scope>NUCLEOTIDE SEQUENCE</scope>
    <source>
        <strain evidence="4">CBS 115976</strain>
    </source>
</reference>
<comment type="similarity">
    <text evidence="2">Belongs to the fungal hydrophobin family.</text>
</comment>
<keyword evidence="2 3" id="KW-0732">Signal</keyword>
<dbReference type="Pfam" id="PF01185">
    <property type="entry name" value="Hydrophobin"/>
    <property type="match status" value="1"/>
</dbReference>
<evidence type="ECO:0000256" key="3">
    <source>
        <dbReference type="SAM" id="SignalP"/>
    </source>
</evidence>
<feature type="signal peptide" evidence="3">
    <location>
        <begin position="1"/>
        <end position="15"/>
    </location>
</feature>
<comment type="subcellular location">
    <subcellularLocation>
        <location evidence="2">Secreted</location>
        <location evidence="2">Cell wall</location>
    </subcellularLocation>
</comment>
<protein>
    <recommendedName>
        <fullName evidence="2">Hydrophobin</fullName>
    </recommendedName>
</protein>
<keyword evidence="1 2" id="KW-1015">Disulfide bond</keyword>
<keyword evidence="2" id="KW-0134">Cell wall</keyword>
<dbReference type="GO" id="GO:0005199">
    <property type="term" value="F:structural constituent of cell wall"/>
    <property type="evidence" value="ECO:0007669"/>
    <property type="project" value="InterPro"/>
</dbReference>
<keyword evidence="2" id="KW-0964">Secreted</keyword>
<gene>
    <name evidence="4" type="ORF">BT63DRAFT_477606</name>
</gene>
<name>A0A6A6UFK3_9PEZI</name>
<accession>A0A6A6UFK3</accession>
<dbReference type="SMART" id="SM00075">
    <property type="entry name" value="HYDRO"/>
    <property type="match status" value="1"/>
</dbReference>
<evidence type="ECO:0000256" key="2">
    <source>
        <dbReference type="RuleBase" id="RU365009"/>
    </source>
</evidence>
<sequence length="123" mass="13073">MLKSLLTITVSLVLANCLTTGSVEKTLHIRDSSCATTSSLMCCEAIVSANNGIMQLLLEELGSTTDYGNVLMGLICKPIMAEADEENCSFDVVCCASNPFGGEIAVDCIDYYDGFRGPVSSEQ</sequence>
<evidence type="ECO:0000313" key="5">
    <source>
        <dbReference type="Proteomes" id="UP000799302"/>
    </source>
</evidence>
<dbReference type="Proteomes" id="UP000799302">
    <property type="component" value="Unassembled WGS sequence"/>
</dbReference>